<dbReference type="AlphaFoldDB" id="B2J226"/>
<dbReference type="OrthoDB" id="461333at2"/>
<feature type="domain" description="Putative restriction endonuclease" evidence="1">
    <location>
        <begin position="11"/>
        <end position="188"/>
    </location>
</feature>
<dbReference type="KEGG" id="npu:Npun_R5077"/>
<dbReference type="InterPro" id="IPR012296">
    <property type="entry name" value="Nuclease_put_TT1808"/>
</dbReference>
<dbReference type="EMBL" id="CP001037">
    <property type="protein sequence ID" value="ACC83412.1"/>
    <property type="molecule type" value="Genomic_DNA"/>
</dbReference>
<sequence length="197" mass="22121">MIKSLTKSFILEEFLKLPETKPSSEYINGQIIQKPMPQGKHSILQGELVSNINSVTKPQKIALAFPELRCTYPAGSRSSSVYGGRSIVPDIAVFAWERILLDERGEVANVFKTSPDWTIEILSPDQSQTKVTGNILHCLKHGSRFGWLIDPDEHSVLVYPPKQQPELLQEEQEILPVPDLVNGFQLTVGQLFGWLKL</sequence>
<organism evidence="2 3">
    <name type="scientific">Nostoc punctiforme (strain ATCC 29133 / PCC 73102)</name>
    <dbReference type="NCBI Taxonomy" id="63737"/>
    <lineage>
        <taxon>Bacteria</taxon>
        <taxon>Bacillati</taxon>
        <taxon>Cyanobacteriota</taxon>
        <taxon>Cyanophyceae</taxon>
        <taxon>Nostocales</taxon>
        <taxon>Nostocaceae</taxon>
        <taxon>Nostoc</taxon>
    </lineage>
</organism>
<dbReference type="Gene3D" id="3.90.1570.10">
    <property type="entry name" value="tt1808, chain A"/>
    <property type="match status" value="1"/>
</dbReference>
<dbReference type="STRING" id="63737.Npun_R5077"/>
<dbReference type="Proteomes" id="UP000001191">
    <property type="component" value="Chromosome"/>
</dbReference>
<dbReference type="Pfam" id="PF05685">
    <property type="entry name" value="Uma2"/>
    <property type="match status" value="1"/>
</dbReference>
<dbReference type="InterPro" id="IPR011335">
    <property type="entry name" value="Restrct_endonuc-II-like"/>
</dbReference>
<dbReference type="eggNOG" id="COG4636">
    <property type="taxonomic scope" value="Bacteria"/>
</dbReference>
<dbReference type="PhylomeDB" id="B2J226"/>
<evidence type="ECO:0000259" key="1">
    <source>
        <dbReference type="Pfam" id="PF05685"/>
    </source>
</evidence>
<evidence type="ECO:0000313" key="3">
    <source>
        <dbReference type="Proteomes" id="UP000001191"/>
    </source>
</evidence>
<reference evidence="3" key="1">
    <citation type="submission" date="2008-04" db="EMBL/GenBank/DDBJ databases">
        <title>Complete sequence of chromosome of Nostoc punctiforme ATCC 29133.</title>
        <authorList>
            <consortium name="US DOE Joint Genome Institute"/>
            <person name="Copeland A."/>
            <person name="Lucas S."/>
            <person name="Lapidus A."/>
            <person name="Glavina del Rio T."/>
            <person name="Dalin E."/>
            <person name="Tice H."/>
            <person name="Pitluck S."/>
            <person name="Chain P."/>
            <person name="Malfatti S."/>
            <person name="Shin M."/>
            <person name="Vergez L."/>
            <person name="Schmutz J."/>
            <person name="Larimer F."/>
            <person name="Land M."/>
            <person name="Hauser L."/>
            <person name="Kyrpides N."/>
            <person name="Kim E."/>
            <person name="Meeks J.C."/>
            <person name="Elhai J."/>
            <person name="Campbell E.L."/>
            <person name="Thiel T."/>
            <person name="Longmire J."/>
            <person name="Potts M."/>
            <person name="Atlas R."/>
        </authorList>
    </citation>
    <scope>NUCLEOTIDE SEQUENCE [LARGE SCALE GENOMIC DNA]</scope>
    <source>
        <strain evidence="3">ATCC 29133 / PCC 73102</strain>
    </source>
</reference>
<dbReference type="CDD" id="cd06260">
    <property type="entry name" value="DUF820-like"/>
    <property type="match status" value="1"/>
</dbReference>
<dbReference type="HOGENOM" id="CLU_107036_0_0_3"/>
<reference evidence="2 3" key="2">
    <citation type="journal article" date="2013" name="Plant Physiol.">
        <title>A Nostoc punctiforme Sugar Transporter Necessary to Establish a Cyanobacterium-Plant Symbiosis.</title>
        <authorList>
            <person name="Ekman M."/>
            <person name="Picossi S."/>
            <person name="Campbell E.L."/>
            <person name="Meeks J.C."/>
            <person name="Flores E."/>
        </authorList>
    </citation>
    <scope>NUCLEOTIDE SEQUENCE [LARGE SCALE GENOMIC DNA]</scope>
    <source>
        <strain evidence="3">ATCC 29133 / PCC 73102</strain>
    </source>
</reference>
<gene>
    <name evidence="2" type="ordered locus">Npun_R5077</name>
</gene>
<dbReference type="RefSeq" id="WP_012411366.1">
    <property type="nucleotide sequence ID" value="NC_010628.1"/>
</dbReference>
<protein>
    <recommendedName>
        <fullName evidence="1">Putative restriction endonuclease domain-containing protein</fullName>
    </recommendedName>
</protein>
<name>B2J226_NOSP7</name>
<proteinExistence type="predicted"/>
<dbReference type="InterPro" id="IPR008538">
    <property type="entry name" value="Uma2"/>
</dbReference>
<dbReference type="PANTHER" id="PTHR34107:SF5">
    <property type="entry name" value="SLL1355 PROTEIN"/>
    <property type="match status" value="1"/>
</dbReference>
<dbReference type="PANTHER" id="PTHR34107">
    <property type="entry name" value="SLL0198 PROTEIN-RELATED"/>
    <property type="match status" value="1"/>
</dbReference>
<keyword evidence="3" id="KW-1185">Reference proteome</keyword>
<dbReference type="SUPFAM" id="SSF52980">
    <property type="entry name" value="Restriction endonuclease-like"/>
    <property type="match status" value="1"/>
</dbReference>
<accession>B2J226</accession>
<dbReference type="EnsemblBacteria" id="ACC83412">
    <property type="protein sequence ID" value="ACC83412"/>
    <property type="gene ID" value="Npun_R5077"/>
</dbReference>
<evidence type="ECO:0000313" key="2">
    <source>
        <dbReference type="EMBL" id="ACC83412.1"/>
    </source>
</evidence>